<evidence type="ECO:0000256" key="1">
    <source>
        <dbReference type="ARBA" id="ARBA00023002"/>
    </source>
</evidence>
<dbReference type="EMBL" id="BOOB01000014">
    <property type="protein sequence ID" value="GIH31914.1"/>
    <property type="molecule type" value="Genomic_DNA"/>
</dbReference>
<organism evidence="4 5">
    <name type="scientific">Microbispora amethystogenes</name>
    <dbReference type="NCBI Taxonomy" id="1427754"/>
    <lineage>
        <taxon>Bacteria</taxon>
        <taxon>Bacillati</taxon>
        <taxon>Actinomycetota</taxon>
        <taxon>Actinomycetes</taxon>
        <taxon>Streptosporangiales</taxon>
        <taxon>Streptosporangiaceae</taxon>
        <taxon>Microbispora</taxon>
    </lineage>
</organism>
<evidence type="ECO:0000259" key="3">
    <source>
        <dbReference type="Pfam" id="PF00248"/>
    </source>
</evidence>
<dbReference type="InterPro" id="IPR036812">
    <property type="entry name" value="NAD(P)_OxRdtase_dom_sf"/>
</dbReference>
<feature type="domain" description="NADP-dependent oxidoreductase" evidence="3">
    <location>
        <begin position="126"/>
        <end position="203"/>
    </location>
</feature>
<dbReference type="Gene3D" id="3.20.20.100">
    <property type="entry name" value="NADP-dependent oxidoreductase domain"/>
    <property type="match status" value="2"/>
</dbReference>
<name>A0ABQ4FAX8_9ACTN</name>
<dbReference type="Proteomes" id="UP000651728">
    <property type="component" value="Unassembled WGS sequence"/>
</dbReference>
<dbReference type="PANTHER" id="PTHR43625">
    <property type="entry name" value="AFLATOXIN B1 ALDEHYDE REDUCTASE"/>
    <property type="match status" value="1"/>
</dbReference>
<dbReference type="PANTHER" id="PTHR43625:SF40">
    <property type="entry name" value="ALDO-KETO REDUCTASE YAKC [NADP(+)]"/>
    <property type="match status" value="1"/>
</dbReference>
<keyword evidence="5" id="KW-1185">Reference proteome</keyword>
<evidence type="ECO:0000313" key="4">
    <source>
        <dbReference type="EMBL" id="GIH31914.1"/>
    </source>
</evidence>
<feature type="region of interest" description="Disordered" evidence="2">
    <location>
        <begin position="63"/>
        <end position="106"/>
    </location>
</feature>
<accession>A0ABQ4FAX8</accession>
<dbReference type="InterPro" id="IPR023210">
    <property type="entry name" value="NADP_OxRdtase_dom"/>
</dbReference>
<protein>
    <recommendedName>
        <fullName evidence="3">NADP-dependent oxidoreductase domain-containing protein</fullName>
    </recommendedName>
</protein>
<gene>
    <name evidence="4" type="ORF">Mam01_20780</name>
</gene>
<dbReference type="Pfam" id="PF00248">
    <property type="entry name" value="Aldo_ket_red"/>
    <property type="match status" value="2"/>
</dbReference>
<dbReference type="InterPro" id="IPR050791">
    <property type="entry name" value="Aldo-Keto_reductase"/>
</dbReference>
<comment type="caution">
    <text evidence="4">The sequence shown here is derived from an EMBL/GenBank/DDBJ whole genome shotgun (WGS) entry which is preliminary data.</text>
</comment>
<dbReference type="SUPFAM" id="SSF51430">
    <property type="entry name" value="NAD(P)-linked oxidoreductase"/>
    <property type="match status" value="1"/>
</dbReference>
<feature type="compositionally biased region" description="Basic residues" evidence="2">
    <location>
        <begin position="93"/>
        <end position="106"/>
    </location>
</feature>
<sequence length="204" mass="21562">MTVPSTGVLRLADGRAVGRAVGRLGYGTMQLPGPGVWGPPWDRAAALAALRRAVELGVTHIDTSDSYSPHVANDGAGDRAGGRGAEPPASVRPVRRRGPRRVRDRRHRVHRALPARLRHAPPRAGPVAGPARYGPLHRAARDARRVAGRYSAARAQVALAWLLTRSPVTLAIPGTSSLAHLEENMRAAGLGLTVEDLAVLDALA</sequence>
<evidence type="ECO:0000256" key="2">
    <source>
        <dbReference type="SAM" id="MobiDB-lite"/>
    </source>
</evidence>
<feature type="domain" description="NADP-dependent oxidoreductase" evidence="3">
    <location>
        <begin position="23"/>
        <end position="70"/>
    </location>
</feature>
<evidence type="ECO:0000313" key="5">
    <source>
        <dbReference type="Proteomes" id="UP000651728"/>
    </source>
</evidence>
<reference evidence="4 5" key="1">
    <citation type="submission" date="2021-01" db="EMBL/GenBank/DDBJ databases">
        <title>Whole genome shotgun sequence of Microbispora amethystogenes NBRC 101907.</title>
        <authorList>
            <person name="Komaki H."/>
            <person name="Tamura T."/>
        </authorList>
    </citation>
    <scope>NUCLEOTIDE SEQUENCE [LARGE SCALE GENOMIC DNA]</scope>
    <source>
        <strain evidence="4 5">NBRC 101907</strain>
    </source>
</reference>
<proteinExistence type="predicted"/>
<keyword evidence="1" id="KW-0560">Oxidoreductase</keyword>